<dbReference type="EMBL" id="JACHIP010000001">
    <property type="protein sequence ID" value="MBB5055786.1"/>
    <property type="molecule type" value="Genomic_DNA"/>
</dbReference>
<comment type="caution">
    <text evidence="1">The sequence shown here is derived from an EMBL/GenBank/DDBJ whole genome shotgun (WGS) entry which is preliminary data.</text>
</comment>
<organism evidence="1 2">
    <name type="scientific">Granulicella aggregans</name>
    <dbReference type="NCBI Taxonomy" id="474949"/>
    <lineage>
        <taxon>Bacteria</taxon>
        <taxon>Pseudomonadati</taxon>
        <taxon>Acidobacteriota</taxon>
        <taxon>Terriglobia</taxon>
        <taxon>Terriglobales</taxon>
        <taxon>Acidobacteriaceae</taxon>
        <taxon>Granulicella</taxon>
    </lineage>
</organism>
<gene>
    <name evidence="1" type="ORF">HDF16_000455</name>
</gene>
<sequence length="284" mass="30129">MSLIYDGKVAGVAGSVAKLPIRSIAKPIAPQSAKDLLVGALAVATGHQQASDMLQNAALSLVGSTLEIQTELSAAMLRLLFNAQAMQLMQSALKERGGGNITIKLLPAIADKVESEAAKVATPSPALLRLAESAARLNKVSDQLTTQIEQIDAALKRLNLGVATWVTISEIEDEDGNWSREQLGYVRIGSRWGVALRSSSGMRGDPGEPDETFSAFADAPRQLRIRAVEHIPKLLDQLSGEAEAMIAKLSPKVDEISELTLAFQSFNLQAASAPIAKTAPAVKK</sequence>
<name>A0A7W8E1Y7_9BACT</name>
<evidence type="ECO:0000313" key="1">
    <source>
        <dbReference type="EMBL" id="MBB5055786.1"/>
    </source>
</evidence>
<dbReference type="RefSeq" id="WP_184213533.1">
    <property type="nucleotide sequence ID" value="NZ_JACHIP010000001.1"/>
</dbReference>
<evidence type="ECO:0000313" key="2">
    <source>
        <dbReference type="Proteomes" id="UP000540989"/>
    </source>
</evidence>
<dbReference type="Proteomes" id="UP000540989">
    <property type="component" value="Unassembled WGS sequence"/>
</dbReference>
<reference evidence="1 2" key="1">
    <citation type="submission" date="2020-08" db="EMBL/GenBank/DDBJ databases">
        <title>Genomic Encyclopedia of Type Strains, Phase IV (KMG-V): Genome sequencing to study the core and pangenomes of soil and plant-associated prokaryotes.</title>
        <authorList>
            <person name="Whitman W."/>
        </authorList>
    </citation>
    <scope>NUCLEOTIDE SEQUENCE [LARGE SCALE GENOMIC DNA]</scope>
    <source>
        <strain evidence="1 2">M8UP14</strain>
    </source>
</reference>
<accession>A0A7W8E1Y7</accession>
<dbReference type="AlphaFoldDB" id="A0A7W8E1Y7"/>
<protein>
    <submittedName>
        <fullName evidence="1">Uncharacterized protein</fullName>
    </submittedName>
</protein>
<keyword evidence="2" id="KW-1185">Reference proteome</keyword>
<proteinExistence type="predicted"/>